<dbReference type="InterPro" id="IPR000073">
    <property type="entry name" value="AB_hydrolase_1"/>
</dbReference>
<feature type="domain" description="Peptidase S33 tripeptidyl aminopeptidase-like C-terminal" evidence="6">
    <location>
        <begin position="414"/>
        <end position="508"/>
    </location>
</feature>
<reference evidence="7" key="1">
    <citation type="submission" date="2022-01" db="EMBL/GenBank/DDBJ databases">
        <title>Draft Genome Sequences of Seven Type Strains of the Genus Streptomyces.</title>
        <authorList>
            <person name="Aziz S."/>
            <person name="Coretto E."/>
            <person name="Chronakova A."/>
            <person name="Sproer C."/>
            <person name="Huber K."/>
            <person name="Nouioui I."/>
            <person name="Gross H."/>
        </authorList>
    </citation>
    <scope>NUCLEOTIDE SEQUENCE</scope>
    <source>
        <strain evidence="7">DSM 103493</strain>
    </source>
</reference>
<evidence type="ECO:0000259" key="6">
    <source>
        <dbReference type="Pfam" id="PF08386"/>
    </source>
</evidence>
<evidence type="ECO:0000259" key="5">
    <source>
        <dbReference type="Pfam" id="PF00561"/>
    </source>
</evidence>
<dbReference type="SUPFAM" id="SSF53474">
    <property type="entry name" value="alpha/beta-Hydrolases"/>
    <property type="match status" value="1"/>
</dbReference>
<dbReference type="RefSeq" id="WP_234762346.1">
    <property type="nucleotide sequence ID" value="NZ_JAKEIP010000029.1"/>
</dbReference>
<feature type="compositionally biased region" description="Low complexity" evidence="3">
    <location>
        <begin position="354"/>
        <end position="363"/>
    </location>
</feature>
<feature type="region of interest" description="Disordered" evidence="3">
    <location>
        <begin position="345"/>
        <end position="370"/>
    </location>
</feature>
<feature type="chain" id="PRO_5040838250" evidence="4">
    <location>
        <begin position="32"/>
        <end position="515"/>
    </location>
</feature>
<protein>
    <submittedName>
        <fullName evidence="7">Alpha/beta hydrolase</fullName>
    </submittedName>
</protein>
<dbReference type="Pfam" id="PF00561">
    <property type="entry name" value="Abhydrolase_1"/>
    <property type="match status" value="1"/>
</dbReference>
<proteinExistence type="inferred from homology"/>
<dbReference type="InterPro" id="IPR013595">
    <property type="entry name" value="Pept_S33_TAP-like_C"/>
</dbReference>
<sequence>MQPLTKALTGALTAGVLAVGALVAGPGVADAGTPDRLSAGPSATPAARIDWKPCPDHPTAECGTLRLPVDWSDPAGEKFDMAVARRKATDPDRRVGALLVNPGGPGDPGVDFTLTRAPGQFSEELQARFDIVGFDPRGVGLSQPVKCSTELLGRAPSPYPRDQAEFDRLAAYNRELREDCRRHSGPIFDHADTLGVVRDMEALRRALGEEKLNYFGHSYGTLIGEQYAELYGDRIRAMALTANIDHSLGTRDFMVSSAVAAEDSFHQFVKWCERSPSCALHGRDVTAVWDRLLARADRGEIRDPENPGRTLSGNDISFFAFRYKFYGPDYDELADYVAALEARTGRSSRVEPQPGASGAAPAADDSEQRTTAQPFAAVFCQDWRIRPKDYKEFARLTAAELRAAPHMRGSPRVHAAMAGCVGWPDEVNNPQHRLRITGAPEILMLHSRHDPANNYAWATNVHRQTRDTTVLLTYEGAGHSVYGRGDCTRGAVDDYLIGLKVPEDGSSCPAVDPGA</sequence>
<evidence type="ECO:0000256" key="1">
    <source>
        <dbReference type="ARBA" id="ARBA00010088"/>
    </source>
</evidence>
<dbReference type="InterPro" id="IPR051601">
    <property type="entry name" value="Serine_prot/Carboxylest_S33"/>
</dbReference>
<evidence type="ECO:0000313" key="8">
    <source>
        <dbReference type="Proteomes" id="UP001139384"/>
    </source>
</evidence>
<evidence type="ECO:0000256" key="3">
    <source>
        <dbReference type="SAM" id="MobiDB-lite"/>
    </source>
</evidence>
<dbReference type="Pfam" id="PF08386">
    <property type="entry name" value="Abhydrolase_4"/>
    <property type="match status" value="1"/>
</dbReference>
<keyword evidence="8" id="KW-1185">Reference proteome</keyword>
<evidence type="ECO:0000256" key="4">
    <source>
        <dbReference type="SAM" id="SignalP"/>
    </source>
</evidence>
<dbReference type="AlphaFoldDB" id="A0A9X1PV22"/>
<accession>A0A9X1PV22</accession>
<evidence type="ECO:0000256" key="2">
    <source>
        <dbReference type="ARBA" id="ARBA00022801"/>
    </source>
</evidence>
<comment type="caution">
    <text evidence="7">The sequence shown here is derived from an EMBL/GenBank/DDBJ whole genome shotgun (WGS) entry which is preliminary data.</text>
</comment>
<feature type="domain" description="AB hydrolase-1" evidence="5">
    <location>
        <begin position="97"/>
        <end position="316"/>
    </location>
</feature>
<keyword evidence="4" id="KW-0732">Signal</keyword>
<keyword evidence="2 7" id="KW-0378">Hydrolase</keyword>
<feature type="signal peptide" evidence="4">
    <location>
        <begin position="1"/>
        <end position="31"/>
    </location>
</feature>
<dbReference type="Gene3D" id="3.40.50.1820">
    <property type="entry name" value="alpha/beta hydrolase"/>
    <property type="match status" value="1"/>
</dbReference>
<name>A0A9X1PV22_STRM4</name>
<organism evidence="7 8">
    <name type="scientific">Streptomyces muensis</name>
    <dbReference type="NCBI Taxonomy" id="1077944"/>
    <lineage>
        <taxon>Bacteria</taxon>
        <taxon>Bacillati</taxon>
        <taxon>Actinomycetota</taxon>
        <taxon>Actinomycetes</taxon>
        <taxon>Kitasatosporales</taxon>
        <taxon>Streptomycetaceae</taxon>
        <taxon>Streptomyces</taxon>
    </lineage>
</organism>
<evidence type="ECO:0000313" key="7">
    <source>
        <dbReference type="EMBL" id="MCF1594077.1"/>
    </source>
</evidence>
<dbReference type="EMBL" id="JAKEIP010000029">
    <property type="protein sequence ID" value="MCF1594077.1"/>
    <property type="molecule type" value="Genomic_DNA"/>
</dbReference>
<dbReference type="Proteomes" id="UP001139384">
    <property type="component" value="Unassembled WGS sequence"/>
</dbReference>
<dbReference type="GO" id="GO:0016787">
    <property type="term" value="F:hydrolase activity"/>
    <property type="evidence" value="ECO:0007669"/>
    <property type="project" value="UniProtKB-KW"/>
</dbReference>
<comment type="similarity">
    <text evidence="1">Belongs to the peptidase S33 family.</text>
</comment>
<dbReference type="InterPro" id="IPR029058">
    <property type="entry name" value="AB_hydrolase_fold"/>
</dbReference>
<gene>
    <name evidence="7" type="ORF">L0P92_10915</name>
</gene>
<dbReference type="PANTHER" id="PTHR43248:SF30">
    <property type="entry name" value="AB HYDROLASE-1 DOMAIN-CONTAINING PROTEIN"/>
    <property type="match status" value="1"/>
</dbReference>
<dbReference type="PANTHER" id="PTHR43248">
    <property type="entry name" value="2-SUCCINYL-6-HYDROXY-2,4-CYCLOHEXADIENE-1-CARBOXYLATE SYNTHASE"/>
    <property type="match status" value="1"/>
</dbReference>